<reference evidence="2" key="1">
    <citation type="journal article" date="2024" name="Algal Res.">
        <title>Biochemical, toxicological and genomic investigation of a high-biomass producing Limnothrix strain isolated from Italian shallow drinking water reservoir.</title>
        <authorList>
            <person name="Simonazzi M."/>
            <person name="Shishido T.K."/>
            <person name="Delbaje E."/>
            <person name="Wahlsten M."/>
            <person name="Fewer D.P."/>
            <person name="Sivonen K."/>
            <person name="Pezzolesi L."/>
            <person name="Pistocchi R."/>
        </authorList>
    </citation>
    <scope>NUCLEOTIDE SEQUENCE [LARGE SCALE GENOMIC DNA]</scope>
    <source>
        <strain evidence="2">LRLZ20PSL1</strain>
    </source>
</reference>
<sequence>MTTPTCRLNLETGSVAFGYAPAAARQLQTELKGLIDRIKAATQVTPGDRPTPQANLDYQHAGEVFLEVFCNPNIWPSPFAAKVLLTVRDDRIRLSLETALDRLMSDLNDYLEQV</sequence>
<dbReference type="Proteomes" id="UP001604335">
    <property type="component" value="Unassembled WGS sequence"/>
</dbReference>
<keyword evidence="2" id="KW-1185">Reference proteome</keyword>
<proteinExistence type="predicted"/>
<gene>
    <name evidence="1" type="ORF">VPK24_05670</name>
</gene>
<comment type="caution">
    <text evidence="1">The sequence shown here is derived from an EMBL/GenBank/DDBJ whole genome shotgun (WGS) entry which is preliminary data.</text>
</comment>
<dbReference type="EMBL" id="JAZAQF010000029">
    <property type="protein sequence ID" value="MFG3817117.1"/>
    <property type="molecule type" value="Genomic_DNA"/>
</dbReference>
<evidence type="ECO:0000313" key="2">
    <source>
        <dbReference type="Proteomes" id="UP001604335"/>
    </source>
</evidence>
<name>A0ABW7C7J7_9CYAN</name>
<protein>
    <submittedName>
        <fullName evidence="1">Uncharacterized protein</fullName>
    </submittedName>
</protein>
<organism evidence="1 2">
    <name type="scientific">Limnothrix redekei LRLZ20PSL1</name>
    <dbReference type="NCBI Taxonomy" id="3112953"/>
    <lineage>
        <taxon>Bacteria</taxon>
        <taxon>Bacillati</taxon>
        <taxon>Cyanobacteriota</taxon>
        <taxon>Cyanophyceae</taxon>
        <taxon>Pseudanabaenales</taxon>
        <taxon>Pseudanabaenaceae</taxon>
        <taxon>Limnothrix</taxon>
    </lineage>
</organism>
<evidence type="ECO:0000313" key="1">
    <source>
        <dbReference type="EMBL" id="MFG3817117.1"/>
    </source>
</evidence>
<dbReference type="RefSeq" id="WP_099534925.1">
    <property type="nucleotide sequence ID" value="NZ_JAZAQF010000029.1"/>
</dbReference>
<accession>A0ABW7C7J7</accession>